<keyword evidence="3" id="KW-1185">Reference proteome</keyword>
<comment type="caution">
    <text evidence="2">The sequence shown here is derived from an EMBL/GenBank/DDBJ whole genome shotgun (WGS) entry which is preliminary data.</text>
</comment>
<dbReference type="Proteomes" id="UP000315783">
    <property type="component" value="Unassembled WGS sequence"/>
</dbReference>
<evidence type="ECO:0000256" key="1">
    <source>
        <dbReference type="SAM" id="MobiDB-lite"/>
    </source>
</evidence>
<feature type="compositionally biased region" description="Polar residues" evidence="1">
    <location>
        <begin position="1"/>
        <end position="10"/>
    </location>
</feature>
<proteinExistence type="predicted"/>
<protein>
    <submittedName>
        <fullName evidence="2">Uncharacterized protein</fullName>
    </submittedName>
</protein>
<organism evidence="2 3">
    <name type="scientific">Cordyceps javanica</name>
    <dbReference type="NCBI Taxonomy" id="43265"/>
    <lineage>
        <taxon>Eukaryota</taxon>
        <taxon>Fungi</taxon>
        <taxon>Dikarya</taxon>
        <taxon>Ascomycota</taxon>
        <taxon>Pezizomycotina</taxon>
        <taxon>Sordariomycetes</taxon>
        <taxon>Hypocreomycetidae</taxon>
        <taxon>Hypocreales</taxon>
        <taxon>Cordycipitaceae</taxon>
        <taxon>Cordyceps</taxon>
    </lineage>
</organism>
<feature type="compositionally biased region" description="Low complexity" evidence="1">
    <location>
        <begin position="35"/>
        <end position="56"/>
    </location>
</feature>
<dbReference type="PANTHER" id="PTHR23225:SF2">
    <property type="entry name" value="AT09679P-RELATED"/>
    <property type="match status" value="1"/>
</dbReference>
<gene>
    <name evidence="2" type="ORF">IF1G_11084</name>
</gene>
<feature type="region of interest" description="Disordered" evidence="1">
    <location>
        <begin position="1"/>
        <end position="69"/>
    </location>
</feature>
<evidence type="ECO:0000313" key="3">
    <source>
        <dbReference type="Proteomes" id="UP000315783"/>
    </source>
</evidence>
<sequence>MPYPDSQYQHHSGPPNNDPRIDARPHLQSNEMVRVPTTFTAVTETSTATTTAPEAAGDGRPNKQMSPSDEFCRSLAVGGLEQLEAPESAERQEAAEQLKALSHVCHRTGDAATNISPQHKKDIEFNRKDLFTQHLRRMHGSFNRALTKENNDQQQSEWESYIKGMQQNCLVTRRRPPQQSSCPKPGCVNTFDGPTAWDEWATHVGRHMENGEGDDLGVNDWLQCYALEAGIIEKDGKGYKLRKSQL</sequence>
<dbReference type="AlphaFoldDB" id="A0A545ULB3"/>
<reference evidence="2 3" key="1">
    <citation type="journal article" date="2019" name="Appl. Microbiol. Biotechnol.">
        <title>Genome sequence of Isaria javanica and comparative genome analysis insights into family S53 peptidase evolution in fungal entomopathogens.</title>
        <authorList>
            <person name="Lin R."/>
            <person name="Zhang X."/>
            <person name="Xin B."/>
            <person name="Zou M."/>
            <person name="Gao Y."/>
            <person name="Qin F."/>
            <person name="Hu Q."/>
            <person name="Xie B."/>
            <person name="Cheng X."/>
        </authorList>
    </citation>
    <scope>NUCLEOTIDE SEQUENCE [LARGE SCALE GENOMIC DNA]</scope>
    <source>
        <strain evidence="2 3">IJ1G</strain>
    </source>
</reference>
<name>A0A545ULB3_9HYPO</name>
<evidence type="ECO:0000313" key="2">
    <source>
        <dbReference type="EMBL" id="TQV90251.1"/>
    </source>
</evidence>
<dbReference type="EMBL" id="SPUK01000030">
    <property type="protein sequence ID" value="TQV90251.1"/>
    <property type="molecule type" value="Genomic_DNA"/>
</dbReference>
<dbReference type="STRING" id="43265.A0A545ULB3"/>
<dbReference type="PANTHER" id="PTHR23225">
    <property type="entry name" value="ZINC FINGER PROTEIN"/>
    <property type="match status" value="1"/>
</dbReference>
<accession>A0A545ULB3</accession>
<dbReference type="InterPro" id="IPR039970">
    <property type="entry name" value="TF_Grauzone"/>
</dbReference>
<dbReference type="GO" id="GO:0003700">
    <property type="term" value="F:DNA-binding transcription factor activity"/>
    <property type="evidence" value="ECO:0007669"/>
    <property type="project" value="InterPro"/>
</dbReference>